<dbReference type="VEuPathDB" id="FungiDB:AeMF1_003758"/>
<organism evidence="2 3">
    <name type="scientific">Aphanomyces euteiches</name>
    <dbReference type="NCBI Taxonomy" id="100861"/>
    <lineage>
        <taxon>Eukaryota</taxon>
        <taxon>Sar</taxon>
        <taxon>Stramenopiles</taxon>
        <taxon>Oomycota</taxon>
        <taxon>Saprolegniomycetes</taxon>
        <taxon>Saprolegniales</taxon>
        <taxon>Verrucalvaceae</taxon>
        <taxon>Aphanomyces</taxon>
    </lineage>
</organism>
<evidence type="ECO:0008006" key="4">
    <source>
        <dbReference type="Google" id="ProtNLM"/>
    </source>
</evidence>
<sequence>MSKRSSKSSHFRTPGREETDTIEDIDAADATNDGLALGLLIQCVAPSQFQYIENATTAVAAYRALADHHEPKTRLDRLDVSEEFYCMKWNQKQETLPQFLERYEIVLRRLREANSDITSTTSIERLLQMMPWDLGTLHTK</sequence>
<feature type="compositionally biased region" description="Basic residues" evidence="1">
    <location>
        <begin position="1"/>
        <end position="10"/>
    </location>
</feature>
<evidence type="ECO:0000256" key="1">
    <source>
        <dbReference type="SAM" id="MobiDB-lite"/>
    </source>
</evidence>
<reference evidence="2 3" key="1">
    <citation type="submission" date="2019-07" db="EMBL/GenBank/DDBJ databases">
        <title>Genomics analysis of Aphanomyces spp. identifies a new class of oomycete effector associated with host adaptation.</title>
        <authorList>
            <person name="Gaulin E."/>
        </authorList>
    </citation>
    <scope>NUCLEOTIDE SEQUENCE [LARGE SCALE GENOMIC DNA]</scope>
    <source>
        <strain evidence="2 3">ATCC 201684</strain>
    </source>
</reference>
<keyword evidence="3" id="KW-1185">Reference proteome</keyword>
<gene>
    <name evidence="2" type="ORF">Ae201684_013929</name>
</gene>
<comment type="caution">
    <text evidence="2">The sequence shown here is derived from an EMBL/GenBank/DDBJ whole genome shotgun (WGS) entry which is preliminary data.</text>
</comment>
<feature type="region of interest" description="Disordered" evidence="1">
    <location>
        <begin position="1"/>
        <end position="25"/>
    </location>
</feature>
<dbReference type="Proteomes" id="UP000481153">
    <property type="component" value="Unassembled WGS sequence"/>
</dbReference>
<proteinExistence type="predicted"/>
<dbReference type="AlphaFoldDB" id="A0A6G0WLD7"/>
<name>A0A6G0WLD7_9STRA</name>
<evidence type="ECO:0000313" key="3">
    <source>
        <dbReference type="Proteomes" id="UP000481153"/>
    </source>
</evidence>
<dbReference type="Pfam" id="PF14223">
    <property type="entry name" value="Retrotran_gag_2"/>
    <property type="match status" value="1"/>
</dbReference>
<dbReference type="EMBL" id="VJMJ01000181">
    <property type="protein sequence ID" value="KAF0728101.1"/>
    <property type="molecule type" value="Genomic_DNA"/>
</dbReference>
<protein>
    <recommendedName>
        <fullName evidence="4">Retrotransposon gag domain-containing protein</fullName>
    </recommendedName>
</protein>
<accession>A0A6G0WLD7</accession>
<evidence type="ECO:0000313" key="2">
    <source>
        <dbReference type="EMBL" id="KAF0728101.1"/>
    </source>
</evidence>